<dbReference type="EnsemblBacteria" id="AAS95023">
    <property type="protein sequence ID" value="AAS95023"/>
    <property type="gene ID" value="DVU_0541"/>
</dbReference>
<dbReference type="PROSITE" id="PS51257">
    <property type="entry name" value="PROKAR_LIPOPROTEIN"/>
    <property type="match status" value="1"/>
</dbReference>
<dbReference type="PaxDb" id="882-DVU_0541"/>
<evidence type="ECO:0000313" key="2">
    <source>
        <dbReference type="Proteomes" id="UP000002194"/>
    </source>
</evidence>
<accession>Q72EN6</accession>
<proteinExistence type="predicted"/>
<protein>
    <submittedName>
        <fullName evidence="1">Lipoprotein, putative</fullName>
    </submittedName>
</protein>
<name>Q72EN6_NITV2</name>
<keyword evidence="2" id="KW-1185">Reference proteome</keyword>
<reference evidence="1 2" key="1">
    <citation type="journal article" date="2004" name="Nat. Biotechnol.">
        <title>The genome sequence of the anaerobic, sulfate-reducing bacterium Desulfovibrio vulgaris Hildenborough.</title>
        <authorList>
            <person name="Heidelberg J.F."/>
            <person name="Seshadri R."/>
            <person name="Haveman S.A."/>
            <person name="Hemme C.L."/>
            <person name="Paulsen I.T."/>
            <person name="Kolonay J.F."/>
            <person name="Eisen J.A."/>
            <person name="Ward N."/>
            <person name="Methe B."/>
            <person name="Brinkac L.M."/>
            <person name="Daugherty S.C."/>
            <person name="Deboy R.T."/>
            <person name="Dodson R.J."/>
            <person name="Durkin A.S."/>
            <person name="Madupu R."/>
            <person name="Nelson W.C."/>
            <person name="Sullivan S.A."/>
            <person name="Fouts D."/>
            <person name="Haft D.H."/>
            <person name="Selengut J."/>
            <person name="Peterson J.D."/>
            <person name="Davidsen T.M."/>
            <person name="Zafar N."/>
            <person name="Zhou L."/>
            <person name="Radune D."/>
            <person name="Dimitrov G."/>
            <person name="Hance M."/>
            <person name="Tran K."/>
            <person name="Khouri H."/>
            <person name="Gill J."/>
            <person name="Utterback T.R."/>
            <person name="Feldblyum T.V."/>
            <person name="Wall J.D."/>
            <person name="Voordouw G."/>
            <person name="Fraser C.M."/>
        </authorList>
    </citation>
    <scope>NUCLEOTIDE SEQUENCE [LARGE SCALE GENOMIC DNA]</scope>
    <source>
        <strain evidence="2">ATCC 29579 / DSM 644 / NCIMB 8303 / VKM B-1760 / Hildenborough</strain>
    </source>
</reference>
<dbReference type="EMBL" id="AE017285">
    <property type="protein sequence ID" value="AAS95023.1"/>
    <property type="molecule type" value="Genomic_DNA"/>
</dbReference>
<dbReference type="KEGG" id="dvu:DVU_0541"/>
<dbReference type="Proteomes" id="UP000002194">
    <property type="component" value="Chromosome"/>
</dbReference>
<dbReference type="HOGENOM" id="CLU_3269126_0_0_7"/>
<organism evidence="1 2">
    <name type="scientific">Nitratidesulfovibrio vulgaris (strain ATCC 29579 / DSM 644 / CCUG 34227 / NCIMB 8303 / VKM B-1760 / Hildenborough)</name>
    <name type="common">Desulfovibrio vulgaris</name>
    <dbReference type="NCBI Taxonomy" id="882"/>
    <lineage>
        <taxon>Bacteria</taxon>
        <taxon>Pseudomonadati</taxon>
        <taxon>Thermodesulfobacteriota</taxon>
        <taxon>Desulfovibrionia</taxon>
        <taxon>Desulfovibrionales</taxon>
        <taxon>Desulfovibrionaceae</taxon>
        <taxon>Nitratidesulfovibrio</taxon>
    </lineage>
</organism>
<evidence type="ECO:0000313" key="1">
    <source>
        <dbReference type="EMBL" id="AAS95023.1"/>
    </source>
</evidence>
<gene>
    <name evidence="1" type="ordered locus">DVU_0541</name>
</gene>
<dbReference type="STRING" id="882.DVU_0541"/>
<keyword evidence="1" id="KW-0449">Lipoprotein</keyword>
<sequence>MTVSIRSCFVSTVFFSCRGMQLASYRVSVQVTTNPKHQESP</sequence>
<dbReference type="AlphaFoldDB" id="Q72EN6"/>